<protein>
    <recommendedName>
        <fullName evidence="1">Putative Se/S carrier protein-like domain-containing protein</fullName>
    </recommendedName>
</protein>
<reference evidence="2 3" key="2">
    <citation type="submission" date="2009-02" db="EMBL/GenBank/DDBJ databases">
        <title>Draft genome sequence of Clostridium asparagiforme (DSM 15981).</title>
        <authorList>
            <person name="Sudarsanam P."/>
            <person name="Ley R."/>
            <person name="Guruge J."/>
            <person name="Turnbaugh P.J."/>
            <person name="Mahowald M."/>
            <person name="Liep D."/>
            <person name="Gordon J."/>
        </authorList>
    </citation>
    <scope>NUCLEOTIDE SEQUENCE [LARGE SCALE GENOMIC DNA]</scope>
    <source>
        <strain evidence="2 3">DSM 15981</strain>
    </source>
</reference>
<feature type="domain" description="Putative Se/S carrier protein-like" evidence="1">
    <location>
        <begin position="21"/>
        <end position="88"/>
    </location>
</feature>
<dbReference type="AlphaFoldDB" id="C0D1U2"/>
<dbReference type="EMBL" id="ACCJ01000239">
    <property type="protein sequence ID" value="EEG54704.1"/>
    <property type="molecule type" value="Genomic_DNA"/>
</dbReference>
<comment type="caution">
    <text evidence="2">The sequence shown here is derived from an EMBL/GenBank/DDBJ whole genome shotgun (WGS) entry which is preliminary data.</text>
</comment>
<sequence length="91" mass="10020">MDWDWPGEEGTAVARVKTMKVVITFPGTTQALRMEKEARERGLAGRLIPVPSAIRAGCGMAWSAPVEARGQLESLLETTGIELEDIYEFLL</sequence>
<evidence type="ECO:0000313" key="3">
    <source>
        <dbReference type="Proteomes" id="UP000004756"/>
    </source>
</evidence>
<evidence type="ECO:0000313" key="2">
    <source>
        <dbReference type="EMBL" id="EEG54704.1"/>
    </source>
</evidence>
<accession>C0D1U2</accession>
<reference evidence="2 3" key="1">
    <citation type="submission" date="2009-01" db="EMBL/GenBank/DDBJ databases">
        <authorList>
            <person name="Fulton L."/>
            <person name="Clifton S."/>
            <person name="Fulton B."/>
            <person name="Xu J."/>
            <person name="Minx P."/>
            <person name="Pepin K.H."/>
            <person name="Johnson M."/>
            <person name="Bhonagiri V."/>
            <person name="Nash W.E."/>
            <person name="Mardis E.R."/>
            <person name="Wilson R.K."/>
        </authorList>
    </citation>
    <scope>NUCLEOTIDE SEQUENCE [LARGE SCALE GENOMIC DNA]</scope>
    <source>
        <strain evidence="2 3">DSM 15981</strain>
    </source>
</reference>
<keyword evidence="3" id="KW-1185">Reference proteome</keyword>
<organism evidence="2 3">
    <name type="scientific">[Clostridium] asparagiforme DSM 15981</name>
    <dbReference type="NCBI Taxonomy" id="518636"/>
    <lineage>
        <taxon>Bacteria</taxon>
        <taxon>Bacillati</taxon>
        <taxon>Bacillota</taxon>
        <taxon>Clostridia</taxon>
        <taxon>Lachnospirales</taxon>
        <taxon>Lachnospiraceae</taxon>
        <taxon>Enterocloster</taxon>
    </lineage>
</organism>
<name>C0D1U2_9FIRM</name>
<proteinExistence type="predicted"/>
<dbReference type="Proteomes" id="UP000004756">
    <property type="component" value="Unassembled WGS sequence"/>
</dbReference>
<dbReference type="HOGENOM" id="CLU_167443_0_0_9"/>
<dbReference type="InterPro" id="IPR021778">
    <property type="entry name" value="Se/S_carrier-like"/>
</dbReference>
<dbReference type="Pfam" id="PF11823">
    <property type="entry name" value="Se_S_carrier"/>
    <property type="match status" value="1"/>
</dbReference>
<evidence type="ECO:0000259" key="1">
    <source>
        <dbReference type="Pfam" id="PF11823"/>
    </source>
</evidence>
<gene>
    <name evidence="2" type="ORF">CLOSTASPAR_03231</name>
</gene>